<dbReference type="PANTHER" id="PTHR43228">
    <property type="entry name" value="TWO-COMPONENT RESPONSE REGULATOR"/>
    <property type="match status" value="1"/>
</dbReference>
<proteinExistence type="predicted"/>
<protein>
    <submittedName>
        <fullName evidence="3">Two-component system response regulator</fullName>
    </submittedName>
</protein>
<organism evidence="3 4">
    <name type="scientific">Caulobacter mirabilis</name>
    <dbReference type="NCBI Taxonomy" id="69666"/>
    <lineage>
        <taxon>Bacteria</taxon>
        <taxon>Pseudomonadati</taxon>
        <taxon>Pseudomonadota</taxon>
        <taxon>Alphaproteobacteria</taxon>
        <taxon>Caulobacterales</taxon>
        <taxon>Caulobacteraceae</taxon>
        <taxon>Caulobacter</taxon>
    </lineage>
</organism>
<dbReference type="EMBL" id="CP024201">
    <property type="protein sequence ID" value="ATQ44183.1"/>
    <property type="molecule type" value="Genomic_DNA"/>
</dbReference>
<evidence type="ECO:0000313" key="3">
    <source>
        <dbReference type="EMBL" id="ATQ44183.1"/>
    </source>
</evidence>
<feature type="domain" description="Response regulatory" evidence="2">
    <location>
        <begin position="20"/>
        <end position="139"/>
    </location>
</feature>
<dbReference type="PROSITE" id="PS50110">
    <property type="entry name" value="RESPONSE_REGULATORY"/>
    <property type="match status" value="1"/>
</dbReference>
<dbReference type="Gene3D" id="3.40.50.2300">
    <property type="match status" value="1"/>
</dbReference>
<sequence>MTAAPPLLSSNAKIDLSRSRALLIDDNPIHLDMLSGILSGFDLRRQTRCESVDDARNAVMGAEFDLILVEAALADGQGFEFIRWLRREGPEANRAASILVVTGGTRLDDVSMARDCGANFVVAKPVTPQVLLQRIIWLGRDRRHFVECESYAGPDRRFKVFGPPAGMKGRRHDDLSAEVGMASEPNMSQNEIDMLLKPTRVNL</sequence>
<dbReference type="SMART" id="SM00448">
    <property type="entry name" value="REC"/>
    <property type="match status" value="1"/>
</dbReference>
<dbReference type="SUPFAM" id="SSF52172">
    <property type="entry name" value="CheY-like"/>
    <property type="match status" value="1"/>
</dbReference>
<dbReference type="AlphaFoldDB" id="A0A2D2B1R4"/>
<evidence type="ECO:0000256" key="1">
    <source>
        <dbReference type="PROSITE-ProRule" id="PRU00169"/>
    </source>
</evidence>
<dbReference type="PANTHER" id="PTHR43228:SF1">
    <property type="entry name" value="TWO-COMPONENT RESPONSE REGULATOR ARR22"/>
    <property type="match status" value="1"/>
</dbReference>
<keyword evidence="4" id="KW-1185">Reference proteome</keyword>
<dbReference type="Pfam" id="PF00072">
    <property type="entry name" value="Response_reg"/>
    <property type="match status" value="1"/>
</dbReference>
<dbReference type="InterPro" id="IPR011006">
    <property type="entry name" value="CheY-like_superfamily"/>
</dbReference>
<evidence type="ECO:0000259" key="2">
    <source>
        <dbReference type="PROSITE" id="PS50110"/>
    </source>
</evidence>
<dbReference type="CDD" id="cd00156">
    <property type="entry name" value="REC"/>
    <property type="match status" value="1"/>
</dbReference>
<accession>A0A2D2B1R4</accession>
<name>A0A2D2B1R4_9CAUL</name>
<dbReference type="InterPro" id="IPR001789">
    <property type="entry name" value="Sig_transdc_resp-reg_receiver"/>
</dbReference>
<evidence type="ECO:0000313" key="4">
    <source>
        <dbReference type="Proteomes" id="UP000228945"/>
    </source>
</evidence>
<dbReference type="RefSeq" id="WP_099623431.1">
    <property type="nucleotide sequence ID" value="NZ_CP024201.1"/>
</dbReference>
<dbReference type="GO" id="GO:0000160">
    <property type="term" value="P:phosphorelay signal transduction system"/>
    <property type="evidence" value="ECO:0007669"/>
    <property type="project" value="InterPro"/>
</dbReference>
<dbReference type="Proteomes" id="UP000228945">
    <property type="component" value="Chromosome"/>
</dbReference>
<reference evidence="3 4" key="1">
    <citation type="submission" date="2017-10" db="EMBL/GenBank/DDBJ databases">
        <title>Genome sequence of Caulobacter mirabilis FWC38.</title>
        <authorList>
            <person name="Fiebig A."/>
            <person name="Crosson S."/>
        </authorList>
    </citation>
    <scope>NUCLEOTIDE SEQUENCE [LARGE SCALE GENOMIC DNA]</scope>
    <source>
        <strain evidence="3 4">FWC 38</strain>
    </source>
</reference>
<dbReference type="OrthoDB" id="7202050at2"/>
<dbReference type="KEGG" id="cmb:CSW64_18215"/>
<gene>
    <name evidence="3" type="ORF">CSW64_18215</name>
</gene>
<dbReference type="InterPro" id="IPR052048">
    <property type="entry name" value="ST_Response_Regulator"/>
</dbReference>
<comment type="caution">
    <text evidence="1">Lacks conserved residue(s) required for the propagation of feature annotation.</text>
</comment>